<organism evidence="1 2">
    <name type="scientific">Nonomuraea antimicrobica</name>
    <dbReference type="NCBI Taxonomy" id="561173"/>
    <lineage>
        <taxon>Bacteria</taxon>
        <taxon>Bacillati</taxon>
        <taxon>Actinomycetota</taxon>
        <taxon>Actinomycetes</taxon>
        <taxon>Streptosporangiales</taxon>
        <taxon>Streptosporangiaceae</taxon>
        <taxon>Nonomuraea</taxon>
    </lineage>
</organism>
<evidence type="ECO:0000313" key="2">
    <source>
        <dbReference type="Proteomes" id="UP001500902"/>
    </source>
</evidence>
<dbReference type="EMBL" id="BAAAZP010000008">
    <property type="protein sequence ID" value="GAA3645262.1"/>
    <property type="molecule type" value="Genomic_DNA"/>
</dbReference>
<name>A0ABP7B1P9_9ACTN</name>
<evidence type="ECO:0000313" key="1">
    <source>
        <dbReference type="EMBL" id="GAA3645262.1"/>
    </source>
</evidence>
<keyword evidence="2" id="KW-1185">Reference proteome</keyword>
<proteinExistence type="predicted"/>
<comment type="caution">
    <text evidence="1">The sequence shown here is derived from an EMBL/GenBank/DDBJ whole genome shotgun (WGS) entry which is preliminary data.</text>
</comment>
<reference evidence="2" key="1">
    <citation type="journal article" date="2019" name="Int. J. Syst. Evol. Microbiol.">
        <title>The Global Catalogue of Microorganisms (GCM) 10K type strain sequencing project: providing services to taxonomists for standard genome sequencing and annotation.</title>
        <authorList>
            <consortium name="The Broad Institute Genomics Platform"/>
            <consortium name="The Broad Institute Genome Sequencing Center for Infectious Disease"/>
            <person name="Wu L."/>
            <person name="Ma J."/>
        </authorList>
    </citation>
    <scope>NUCLEOTIDE SEQUENCE [LARGE SCALE GENOMIC DNA]</scope>
    <source>
        <strain evidence="2">JCM 16904</strain>
    </source>
</reference>
<protein>
    <submittedName>
        <fullName evidence="1">Uncharacterized protein</fullName>
    </submittedName>
</protein>
<gene>
    <name evidence="1" type="ORF">GCM10022224_004810</name>
</gene>
<sequence length="85" mass="9812">MSPHLPDPEPDHTRLTWFKARKEPRRRTLAWTCHCDVVVHELCTAGGQAFLRRTDLATEEVYETHRMSTRAGCAMWHALLSGLVR</sequence>
<accession>A0ABP7B1P9</accession>
<dbReference type="Proteomes" id="UP001500902">
    <property type="component" value="Unassembled WGS sequence"/>
</dbReference>